<evidence type="ECO:0000256" key="7">
    <source>
        <dbReference type="ARBA" id="ARBA00023288"/>
    </source>
</evidence>
<gene>
    <name evidence="8" type="ORF">NW209_04690</name>
</gene>
<keyword evidence="6" id="KW-0998">Cell outer membrane</keyword>
<keyword evidence="9" id="KW-1185">Reference proteome</keyword>
<keyword evidence="7" id="KW-0449">Lipoprotein</keyword>
<evidence type="ECO:0000256" key="3">
    <source>
        <dbReference type="ARBA" id="ARBA00022729"/>
    </source>
</evidence>
<evidence type="ECO:0000256" key="5">
    <source>
        <dbReference type="ARBA" id="ARBA00023139"/>
    </source>
</evidence>
<evidence type="ECO:0000256" key="2">
    <source>
        <dbReference type="ARBA" id="ARBA00007248"/>
    </source>
</evidence>
<evidence type="ECO:0000256" key="4">
    <source>
        <dbReference type="ARBA" id="ARBA00023136"/>
    </source>
</evidence>
<dbReference type="InterPro" id="IPR014941">
    <property type="entry name" value="FimB/Mfa2/Mfa3"/>
</dbReference>
<dbReference type="AlphaFoldDB" id="A0AAW5MY23"/>
<dbReference type="Proteomes" id="UP001204579">
    <property type="component" value="Unassembled WGS sequence"/>
</dbReference>
<organism evidence="8 9">
    <name type="scientific">Phocaeicola barnesiae</name>
    <dbReference type="NCBI Taxonomy" id="376804"/>
    <lineage>
        <taxon>Bacteria</taxon>
        <taxon>Pseudomonadati</taxon>
        <taxon>Bacteroidota</taxon>
        <taxon>Bacteroidia</taxon>
        <taxon>Bacteroidales</taxon>
        <taxon>Bacteroidaceae</taxon>
        <taxon>Phocaeicola</taxon>
    </lineage>
</organism>
<dbReference type="EMBL" id="JANRHJ010000004">
    <property type="protein sequence ID" value="MCR8873321.1"/>
    <property type="molecule type" value="Genomic_DNA"/>
</dbReference>
<name>A0AAW5MY23_9BACT</name>
<keyword evidence="3" id="KW-0732">Signal</keyword>
<dbReference type="GO" id="GO:0009279">
    <property type="term" value="C:cell outer membrane"/>
    <property type="evidence" value="ECO:0007669"/>
    <property type="project" value="UniProtKB-SubCell"/>
</dbReference>
<evidence type="ECO:0000256" key="6">
    <source>
        <dbReference type="ARBA" id="ARBA00023237"/>
    </source>
</evidence>
<proteinExistence type="inferred from homology"/>
<sequence>MKKQILFNCIRSCWLIAILILPACGSYVLEEEDAEEESSSKEYQMSLHVRSGGISLEQYYPLTVLLFNEEGELVEKTEITDTEETYSKILEKGEYTLTAFSGLSEEYYILPDHPTTNDYIEFKSGNNAEIPLLSGQSRISLTKNTQVNLSLSYAMAALNFNLQTIPEDADEVEIQVSPVSSGMSFIGNYSNDQQSYSIDCIQTEEGWETETFYVFPSESDRTNLSITIKRPDGNETYSYTYTNMLQPSQPYRFTGTFQDGISMGSTFEIEGWKPGLDISFNLNEETTEEEENNDDTETILRAPELPIAEKIWGYFYVWKVEPVSETEVIATLISPDQWYVLAADAPGIIEEYSIDHLDNWRVFTAEEAKEFKSQYFEKTAELNKYLADNYFDRFYTNDGARYLCENYTKTFSFSNNIVKEAGETVKYYLRGVKIVRVKLAQ</sequence>
<comment type="subcellular location">
    <subcellularLocation>
        <location evidence="1">Cell outer membrane</location>
    </subcellularLocation>
</comment>
<protein>
    <submittedName>
        <fullName evidence="8">FimB/Mfa2 family fimbrial subunit</fullName>
    </submittedName>
</protein>
<evidence type="ECO:0000256" key="1">
    <source>
        <dbReference type="ARBA" id="ARBA00004442"/>
    </source>
</evidence>
<evidence type="ECO:0000313" key="8">
    <source>
        <dbReference type="EMBL" id="MCR8873321.1"/>
    </source>
</evidence>
<keyword evidence="4" id="KW-0472">Membrane</keyword>
<keyword evidence="5" id="KW-0564">Palmitate</keyword>
<evidence type="ECO:0000313" key="9">
    <source>
        <dbReference type="Proteomes" id="UP001204579"/>
    </source>
</evidence>
<reference evidence="8 9" key="1">
    <citation type="submission" date="2022-08" db="EMBL/GenBank/DDBJ databases">
        <authorList>
            <person name="Zeman M."/>
            <person name="Kubasova T."/>
        </authorList>
    </citation>
    <scope>NUCLEOTIDE SEQUENCE [LARGE SCALE GENOMIC DNA]</scope>
    <source>
        <strain evidence="8 9">ET62</strain>
    </source>
</reference>
<accession>A0AAW5MY23</accession>
<dbReference type="Pfam" id="PF08842">
    <property type="entry name" value="Mfa2"/>
    <property type="match status" value="1"/>
</dbReference>
<dbReference type="RefSeq" id="WP_258335519.1">
    <property type="nucleotide sequence ID" value="NZ_JANRHJ010000004.1"/>
</dbReference>
<comment type="caution">
    <text evidence="8">The sequence shown here is derived from an EMBL/GenBank/DDBJ whole genome shotgun (WGS) entry which is preliminary data.</text>
</comment>
<comment type="similarity">
    <text evidence="2">Belongs to the bacteroidetes fimbrillin superfamily. FimB/Mfa2 family.</text>
</comment>